<keyword evidence="4 8" id="KW-0812">Transmembrane</keyword>
<evidence type="ECO:0000256" key="7">
    <source>
        <dbReference type="SAM" id="MobiDB-lite"/>
    </source>
</evidence>
<dbReference type="OrthoDB" id="346004at2"/>
<dbReference type="RefSeq" id="WP_146430741.1">
    <property type="nucleotide sequence ID" value="NZ_VIGV01000001.1"/>
</dbReference>
<dbReference type="EMBL" id="VIGV01000001">
    <property type="protein sequence ID" value="TWS26121.1"/>
    <property type="molecule type" value="Genomic_DNA"/>
</dbReference>
<dbReference type="GO" id="GO:0005886">
    <property type="term" value="C:plasma membrane"/>
    <property type="evidence" value="ECO:0007669"/>
    <property type="project" value="UniProtKB-SubCell"/>
</dbReference>
<comment type="subcellular location">
    <subcellularLocation>
        <location evidence="1">Cell membrane</location>
        <topology evidence="1">Multi-pass membrane protein</topology>
    </subcellularLocation>
</comment>
<evidence type="ECO:0000256" key="3">
    <source>
        <dbReference type="ARBA" id="ARBA00022475"/>
    </source>
</evidence>
<evidence type="ECO:0000313" key="10">
    <source>
        <dbReference type="Proteomes" id="UP000319792"/>
    </source>
</evidence>
<keyword evidence="10" id="KW-1185">Reference proteome</keyword>
<evidence type="ECO:0000256" key="2">
    <source>
        <dbReference type="ARBA" id="ARBA00006679"/>
    </source>
</evidence>
<feature type="compositionally biased region" description="Basic and acidic residues" evidence="7">
    <location>
        <begin position="167"/>
        <end position="176"/>
    </location>
</feature>
<sequence>MSDKDGIENETSEGAAESPFDFRSTGELPRFGERHPTGGFVLDPHDDSDTGIGPVLPRYRDEPAGAADATSVTTPTSAPPAPTPAASTPAASTPPASAAGTAPSSGDGPASSVPDTSDLAAAIAAANAATAAISTSGTPDAATERADLSSDERDEFGKRYNRRRGRERAAQARAEAEGIPLESAATEPIAPPPGRRFGKPVGDVSAELEEARKAARRGSTDLGLLVLRVAVGVILAAHGIQKLFGIWGGPGIDGFARYLQNGNDPSLGFQRFTKVISIATGVVELGGGAMLILGLLTPIAAAGAVGVMLSATLFKLTTVGNGFVFFTQDKGVEFELLLLFAAVAIILTGPGKLSLDFNRGWARRPHVGSFVWLVVAVAAAVTVWILLNGANPLVKR</sequence>
<keyword evidence="5 8" id="KW-1133">Transmembrane helix</keyword>
<feature type="transmembrane region" description="Helical" evidence="8">
    <location>
        <begin position="222"/>
        <end position="240"/>
    </location>
</feature>
<accession>A0A5C5RVG4</accession>
<gene>
    <name evidence="9" type="ORF">FK268_02415</name>
</gene>
<organism evidence="9 10">
    <name type="scientific">Tsukamurella sputi</name>
    <dbReference type="NCBI Taxonomy" id="2591848"/>
    <lineage>
        <taxon>Bacteria</taxon>
        <taxon>Bacillati</taxon>
        <taxon>Actinomycetota</taxon>
        <taxon>Actinomycetes</taxon>
        <taxon>Mycobacteriales</taxon>
        <taxon>Tsukamurellaceae</taxon>
        <taxon>Tsukamurella</taxon>
    </lineage>
</organism>
<keyword evidence="6 8" id="KW-0472">Membrane</keyword>
<dbReference type="Pfam" id="PF07681">
    <property type="entry name" value="DoxX"/>
    <property type="match status" value="1"/>
</dbReference>
<feature type="compositionally biased region" description="Low complexity" evidence="7">
    <location>
        <begin position="66"/>
        <end position="76"/>
    </location>
</feature>
<feature type="transmembrane region" description="Helical" evidence="8">
    <location>
        <begin position="367"/>
        <end position="387"/>
    </location>
</feature>
<dbReference type="InterPro" id="IPR032808">
    <property type="entry name" value="DoxX"/>
</dbReference>
<evidence type="ECO:0000256" key="4">
    <source>
        <dbReference type="ARBA" id="ARBA00022692"/>
    </source>
</evidence>
<feature type="transmembrane region" description="Helical" evidence="8">
    <location>
        <begin position="275"/>
        <end position="296"/>
    </location>
</feature>
<feature type="transmembrane region" description="Helical" evidence="8">
    <location>
        <begin position="336"/>
        <end position="355"/>
    </location>
</feature>
<reference evidence="9 10" key="1">
    <citation type="submission" date="2019-08" db="EMBL/GenBank/DDBJ databases">
        <title>Tsukamurella conjunctivitidis sp. nov., Tsukamurella assacharolytica sp. nov. and Tsukamurella sputae sp. nov. isolated from patients with conjunctivitis, bacteraemia (lymphoma) and respiratory infection (sputum) in Hong Kong.</title>
        <authorList>
            <person name="Fok K.M.N."/>
            <person name="Fong J.Y.H."/>
        </authorList>
    </citation>
    <scope>NUCLEOTIDE SEQUENCE [LARGE SCALE GENOMIC DNA]</scope>
    <source>
        <strain evidence="9 10">HKU70</strain>
    </source>
</reference>
<feature type="transmembrane region" description="Helical" evidence="8">
    <location>
        <begin position="303"/>
        <end position="324"/>
    </location>
</feature>
<evidence type="ECO:0000256" key="1">
    <source>
        <dbReference type="ARBA" id="ARBA00004651"/>
    </source>
</evidence>
<dbReference type="Proteomes" id="UP000319792">
    <property type="component" value="Unassembled WGS sequence"/>
</dbReference>
<protein>
    <submittedName>
        <fullName evidence="9">DoxX family protein</fullName>
    </submittedName>
</protein>
<feature type="compositionally biased region" description="Basic and acidic residues" evidence="7">
    <location>
        <begin position="142"/>
        <end position="158"/>
    </location>
</feature>
<dbReference type="InterPro" id="IPR051907">
    <property type="entry name" value="DoxX-like_oxidoreductase"/>
</dbReference>
<evidence type="ECO:0000256" key="6">
    <source>
        <dbReference type="ARBA" id="ARBA00023136"/>
    </source>
</evidence>
<keyword evidence="3" id="KW-1003">Cell membrane</keyword>
<evidence type="ECO:0000313" key="9">
    <source>
        <dbReference type="EMBL" id="TWS26121.1"/>
    </source>
</evidence>
<dbReference type="PANTHER" id="PTHR33452">
    <property type="entry name" value="OXIDOREDUCTASE CATD-RELATED"/>
    <property type="match status" value="1"/>
</dbReference>
<dbReference type="PANTHER" id="PTHR33452:SF1">
    <property type="entry name" value="INNER MEMBRANE PROTEIN YPHA-RELATED"/>
    <property type="match status" value="1"/>
</dbReference>
<feature type="compositionally biased region" description="Low complexity" evidence="7">
    <location>
        <begin position="84"/>
        <end position="136"/>
    </location>
</feature>
<feature type="region of interest" description="Disordered" evidence="7">
    <location>
        <begin position="1"/>
        <end position="176"/>
    </location>
</feature>
<dbReference type="AlphaFoldDB" id="A0A5C5RVG4"/>
<comment type="similarity">
    <text evidence="2">Belongs to the DoxX family.</text>
</comment>
<proteinExistence type="inferred from homology"/>
<name>A0A5C5RVG4_9ACTN</name>
<evidence type="ECO:0000256" key="5">
    <source>
        <dbReference type="ARBA" id="ARBA00022989"/>
    </source>
</evidence>
<evidence type="ECO:0000256" key="8">
    <source>
        <dbReference type="SAM" id="Phobius"/>
    </source>
</evidence>
<comment type="caution">
    <text evidence="9">The sequence shown here is derived from an EMBL/GenBank/DDBJ whole genome shotgun (WGS) entry which is preliminary data.</text>
</comment>